<accession>A0ACB5RU42</accession>
<dbReference type="EMBL" id="BSXG01000010">
    <property type="protein sequence ID" value="GME24024.1"/>
    <property type="molecule type" value="Genomic_DNA"/>
</dbReference>
<comment type="caution">
    <text evidence="1">The sequence shown here is derived from an EMBL/GenBank/DDBJ whole genome shotgun (WGS) entry which is preliminary data.</text>
</comment>
<proteinExistence type="predicted"/>
<name>A0ACB5RU42_9PEZI</name>
<evidence type="ECO:0000313" key="1">
    <source>
        <dbReference type="EMBL" id="GME24024.1"/>
    </source>
</evidence>
<dbReference type="Proteomes" id="UP001165186">
    <property type="component" value="Unassembled WGS sequence"/>
</dbReference>
<keyword evidence="2" id="KW-1185">Reference proteome</keyword>
<gene>
    <name evidence="1" type="primary">g6107</name>
    <name evidence="1" type="ORF">NpPPO83_00006107</name>
</gene>
<organism evidence="1 2">
    <name type="scientific">Neofusicoccum parvum</name>
    <dbReference type="NCBI Taxonomy" id="310453"/>
    <lineage>
        <taxon>Eukaryota</taxon>
        <taxon>Fungi</taxon>
        <taxon>Dikarya</taxon>
        <taxon>Ascomycota</taxon>
        <taxon>Pezizomycotina</taxon>
        <taxon>Dothideomycetes</taxon>
        <taxon>Dothideomycetes incertae sedis</taxon>
        <taxon>Botryosphaeriales</taxon>
        <taxon>Botryosphaeriaceae</taxon>
        <taxon>Neofusicoccum</taxon>
    </lineage>
</organism>
<evidence type="ECO:0000313" key="2">
    <source>
        <dbReference type="Proteomes" id="UP001165186"/>
    </source>
</evidence>
<reference evidence="1" key="1">
    <citation type="submission" date="2024-09" db="EMBL/GenBank/DDBJ databases">
        <title>Draft Genome Sequences of Neofusicoccum parvum.</title>
        <authorList>
            <person name="Ashida A."/>
            <person name="Camagna M."/>
            <person name="Tanaka A."/>
            <person name="Takemoto D."/>
        </authorList>
    </citation>
    <scope>NUCLEOTIDE SEQUENCE</scope>
    <source>
        <strain evidence="1">PPO83</strain>
    </source>
</reference>
<sequence>MDSQYVAPFDSELANCIVAFPFILLRTFLDFIASTCQTIMATICAIVSASISIVSMAMYAGVCLHMQLLKATTRATVNTVLRLVLWLLPPVLSTIRFLLYCMVSSFRNWPASTSAVLGIAAFIYIASNPRVRGATRARLTGLFTTVLARTARDLDNLYEECLITYSAWQRTRLTPAKIPTSPPPSLPSTPLKNNETTPPPPCSPYPFFTTQPSPPSPPSPSSLTPSPSRYEHLQALEQYHWATKTGPYTDWARSYRPPSQRFPFAPARSPPGSPPGSSPPGTPHPHPTSLFPPGHWLLETLSNSSSNTTNNNIFTNASTNNNNTPTTTMTTTATTSLGVDFSASIPPMAALAGGSAPGAAPASALPATPSPAAPKAASAPSSVLAAAASAAGSGTGGLARAVPTFSWSAGGGGLGQRPAGAPVFATK</sequence>
<protein>
    <submittedName>
        <fullName evidence="1">Uncharacterized protein LTHEOB_9894</fullName>
    </submittedName>
</protein>